<name>C4JK03_UNCRE</name>
<feature type="region of interest" description="Disordered" evidence="1">
    <location>
        <begin position="1"/>
        <end position="27"/>
    </location>
</feature>
<keyword evidence="3" id="KW-1185">Reference proteome</keyword>
<evidence type="ECO:0000313" key="2">
    <source>
        <dbReference type="EMBL" id="EEP77111.1"/>
    </source>
</evidence>
<dbReference type="AlphaFoldDB" id="C4JK03"/>
<evidence type="ECO:0000313" key="3">
    <source>
        <dbReference type="Proteomes" id="UP000002058"/>
    </source>
</evidence>
<dbReference type="eggNOG" id="ENOG502S5P0">
    <property type="taxonomic scope" value="Eukaryota"/>
</dbReference>
<dbReference type="RefSeq" id="XP_002542444.1">
    <property type="nucleotide sequence ID" value="XM_002542398.1"/>
</dbReference>
<feature type="compositionally biased region" description="Polar residues" evidence="1">
    <location>
        <begin position="380"/>
        <end position="419"/>
    </location>
</feature>
<dbReference type="VEuPathDB" id="FungiDB:UREG_01960"/>
<evidence type="ECO:0000256" key="1">
    <source>
        <dbReference type="SAM" id="MobiDB-lite"/>
    </source>
</evidence>
<dbReference type="OrthoDB" id="5397087at2759"/>
<dbReference type="OMA" id="VKNEEMY"/>
<feature type="compositionally biased region" description="Basic residues" evidence="1">
    <location>
        <begin position="1"/>
        <end position="13"/>
    </location>
</feature>
<dbReference type="InParanoid" id="C4JK03"/>
<proteinExistence type="predicted"/>
<feature type="region of interest" description="Disordered" evidence="1">
    <location>
        <begin position="370"/>
        <end position="469"/>
    </location>
</feature>
<dbReference type="STRING" id="336963.C4JK03"/>
<sequence length="573" mass="63163">MPKVQRTKAKRKTERSTGENQERAFIAASRRLDRSLEARFESAQKASTCHKIRTGRGLRITREAVKNEEMYEEEEDNFHRQRMRNLETQNDKLDMQLNMHPSYFTSGHRFMGSPYYSGPSPYLSRGYENGAPSTPQWYQAPRYMNPYGEASRSVPPYAPTDSWIQPQSNTRSMSYPSVALPPNAHGANLPGMSQPIESSFPAQRSLSASSANVEVTPGATWPQTPDPYSRSISRRMFYATLPNTPHAKPKRRRADRAVQRMGYQYGSFNEEAMHNVPAAQSQIRRYSAPQVHPMEQMVSGSASAAAGTMSRPAFDTSLSNSYFYGQTVMWNPYSEWHNSFRPDTREITAQPGAMVAPHGNHINSVAPEALAHQQGGEASRCSTTGSVSSELTVQPSTFVSQPSRIDHTSGSTSIASHSESPGLRNTDVEPIAQNSADSGPLQEPTANIDTNAQSNSVEPAAETESSNNFSTEFLSEAATPLNENSQESDIGLPELVAPDLIEDSAAESALDVSADLAPELDSSEVRFRCRGSLDPITGTEVSDDIWQECFNNGFWKPDSFDNSAFMPANSADE</sequence>
<dbReference type="GeneID" id="8441722"/>
<reference evidence="3" key="1">
    <citation type="journal article" date="2009" name="Genome Res.">
        <title>Comparative genomic analyses of the human fungal pathogens Coccidioides and their relatives.</title>
        <authorList>
            <person name="Sharpton T.J."/>
            <person name="Stajich J.E."/>
            <person name="Rounsley S.D."/>
            <person name="Gardner M.J."/>
            <person name="Wortman J.R."/>
            <person name="Jordar V.S."/>
            <person name="Maiti R."/>
            <person name="Kodira C.D."/>
            <person name="Neafsey D.E."/>
            <person name="Zeng Q."/>
            <person name="Hung C.-Y."/>
            <person name="McMahan C."/>
            <person name="Muszewska A."/>
            <person name="Grynberg M."/>
            <person name="Mandel M.A."/>
            <person name="Kellner E.M."/>
            <person name="Barker B.M."/>
            <person name="Galgiani J.N."/>
            <person name="Orbach M.J."/>
            <person name="Kirkland T.N."/>
            <person name="Cole G.T."/>
            <person name="Henn M.R."/>
            <person name="Birren B.W."/>
            <person name="Taylor J.W."/>
        </authorList>
    </citation>
    <scope>NUCLEOTIDE SEQUENCE [LARGE SCALE GENOMIC DNA]</scope>
    <source>
        <strain evidence="3">UAMH 1704</strain>
    </source>
</reference>
<protein>
    <submittedName>
        <fullName evidence="2">Uncharacterized protein</fullName>
    </submittedName>
</protein>
<feature type="compositionally biased region" description="Polar residues" evidence="1">
    <location>
        <begin position="444"/>
        <end position="469"/>
    </location>
</feature>
<organism evidence="2 3">
    <name type="scientific">Uncinocarpus reesii (strain UAMH 1704)</name>
    <dbReference type="NCBI Taxonomy" id="336963"/>
    <lineage>
        <taxon>Eukaryota</taxon>
        <taxon>Fungi</taxon>
        <taxon>Dikarya</taxon>
        <taxon>Ascomycota</taxon>
        <taxon>Pezizomycotina</taxon>
        <taxon>Eurotiomycetes</taxon>
        <taxon>Eurotiomycetidae</taxon>
        <taxon>Onygenales</taxon>
        <taxon>Onygenaceae</taxon>
        <taxon>Uncinocarpus</taxon>
    </lineage>
</organism>
<gene>
    <name evidence="2" type="ORF">UREG_01960</name>
</gene>
<dbReference type="HOGENOM" id="CLU_466170_0_0_1"/>
<accession>C4JK03</accession>
<dbReference type="EMBL" id="CH476615">
    <property type="protein sequence ID" value="EEP77111.1"/>
    <property type="molecule type" value="Genomic_DNA"/>
</dbReference>
<dbReference type="KEGG" id="ure:UREG_01960"/>
<dbReference type="Proteomes" id="UP000002058">
    <property type="component" value="Unassembled WGS sequence"/>
</dbReference>